<dbReference type="Proteomes" id="UP000006038">
    <property type="component" value="Chromosome 9"/>
</dbReference>
<dbReference type="Pfam" id="PF23616">
    <property type="entry name" value="Ig_GEX2_N"/>
    <property type="match status" value="1"/>
</dbReference>
<evidence type="ECO:0000256" key="1">
    <source>
        <dbReference type="SAM" id="SignalP"/>
    </source>
</evidence>
<dbReference type="HOGENOM" id="CLU_1780302_0_0_1"/>
<proteinExistence type="predicted"/>
<keyword evidence="1" id="KW-0732">Signal</keyword>
<name>J3MXL8_ORYBR</name>
<evidence type="ECO:0000313" key="4">
    <source>
        <dbReference type="Proteomes" id="UP000006038"/>
    </source>
</evidence>
<feature type="chain" id="PRO_5003774140" description="GEX2 N-terminal Ig-like domain-containing protein" evidence="1">
    <location>
        <begin position="23"/>
        <end position="146"/>
    </location>
</feature>
<reference evidence="3" key="1">
    <citation type="journal article" date="2013" name="Nat. Commun.">
        <title>Whole-genome sequencing of Oryza brachyantha reveals mechanisms underlying Oryza genome evolution.</title>
        <authorList>
            <person name="Chen J."/>
            <person name="Huang Q."/>
            <person name="Gao D."/>
            <person name="Wang J."/>
            <person name="Lang Y."/>
            <person name="Liu T."/>
            <person name="Li B."/>
            <person name="Bai Z."/>
            <person name="Luis Goicoechea J."/>
            <person name="Liang C."/>
            <person name="Chen C."/>
            <person name="Zhang W."/>
            <person name="Sun S."/>
            <person name="Liao Y."/>
            <person name="Zhang X."/>
            <person name="Yang L."/>
            <person name="Song C."/>
            <person name="Wang M."/>
            <person name="Shi J."/>
            <person name="Liu G."/>
            <person name="Liu J."/>
            <person name="Zhou H."/>
            <person name="Zhou W."/>
            <person name="Yu Q."/>
            <person name="An N."/>
            <person name="Chen Y."/>
            <person name="Cai Q."/>
            <person name="Wang B."/>
            <person name="Liu B."/>
            <person name="Min J."/>
            <person name="Huang Y."/>
            <person name="Wu H."/>
            <person name="Li Z."/>
            <person name="Zhang Y."/>
            <person name="Yin Y."/>
            <person name="Song W."/>
            <person name="Jiang J."/>
            <person name="Jackson S.A."/>
            <person name="Wing R.A."/>
            <person name="Wang J."/>
            <person name="Chen M."/>
        </authorList>
    </citation>
    <scope>NUCLEOTIDE SEQUENCE [LARGE SCALE GENOMIC DNA]</scope>
    <source>
        <strain evidence="3">cv. IRGC 101232</strain>
    </source>
</reference>
<protein>
    <recommendedName>
        <fullName evidence="2">GEX2 N-terminal Ig-like domain-containing protein</fullName>
    </recommendedName>
</protein>
<dbReference type="OMA" id="FRWHENR"/>
<dbReference type="EnsemblPlants" id="OB09G17470.1">
    <property type="protein sequence ID" value="OB09G17470.1"/>
    <property type="gene ID" value="OB09G17470"/>
</dbReference>
<dbReference type="InterPro" id="IPR056434">
    <property type="entry name" value="Ig_GEX2_N"/>
</dbReference>
<accession>J3MXL8</accession>
<feature type="domain" description="GEX2 N-terminal Ig-like" evidence="2">
    <location>
        <begin position="42"/>
        <end position="133"/>
    </location>
</feature>
<dbReference type="AlphaFoldDB" id="J3MXL8"/>
<sequence>MSLPPPRLLLCVAAAALHASMAEQPSSSSQQAAAAAAAAPVPTFMFRWHENRAAFRAGETAVVMIKALDLPDWGEARRSMTFTATVNGRRGNSTYITDVAAHLEGEPDTWNLTFVPLRADGFVVLTGEERFDVGPLDIAKSTCSWK</sequence>
<evidence type="ECO:0000259" key="2">
    <source>
        <dbReference type="Pfam" id="PF23616"/>
    </source>
</evidence>
<organism evidence="3">
    <name type="scientific">Oryza brachyantha</name>
    <name type="common">malo sina</name>
    <dbReference type="NCBI Taxonomy" id="4533"/>
    <lineage>
        <taxon>Eukaryota</taxon>
        <taxon>Viridiplantae</taxon>
        <taxon>Streptophyta</taxon>
        <taxon>Embryophyta</taxon>
        <taxon>Tracheophyta</taxon>
        <taxon>Spermatophyta</taxon>
        <taxon>Magnoliopsida</taxon>
        <taxon>Liliopsida</taxon>
        <taxon>Poales</taxon>
        <taxon>Poaceae</taxon>
        <taxon>BOP clade</taxon>
        <taxon>Oryzoideae</taxon>
        <taxon>Oryzeae</taxon>
        <taxon>Oryzinae</taxon>
        <taxon>Oryza</taxon>
    </lineage>
</organism>
<feature type="signal peptide" evidence="1">
    <location>
        <begin position="1"/>
        <end position="22"/>
    </location>
</feature>
<dbReference type="STRING" id="4533.J3MXL8"/>
<reference evidence="3" key="2">
    <citation type="submission" date="2013-04" db="UniProtKB">
        <authorList>
            <consortium name="EnsemblPlants"/>
        </authorList>
    </citation>
    <scope>IDENTIFICATION</scope>
</reference>
<keyword evidence="4" id="KW-1185">Reference proteome</keyword>
<evidence type="ECO:0000313" key="3">
    <source>
        <dbReference type="EnsemblPlants" id="OB09G17470.1"/>
    </source>
</evidence>
<dbReference type="Gramene" id="OB09G17470.1">
    <property type="protein sequence ID" value="OB09G17470.1"/>
    <property type="gene ID" value="OB09G17470"/>
</dbReference>